<dbReference type="RefSeq" id="WP_234623988.1">
    <property type="nucleotide sequence ID" value="NZ_JAHWXT010000006.1"/>
</dbReference>
<evidence type="ECO:0000313" key="2">
    <source>
        <dbReference type="Proteomes" id="UP000887320"/>
    </source>
</evidence>
<name>A0A8X8KDN5_ACIGI</name>
<proteinExistence type="predicted"/>
<evidence type="ECO:0000313" key="1">
    <source>
        <dbReference type="EMBL" id="MCF0266079.1"/>
    </source>
</evidence>
<dbReference type="InterPro" id="IPR036388">
    <property type="entry name" value="WH-like_DNA-bd_sf"/>
</dbReference>
<dbReference type="InterPro" id="IPR000944">
    <property type="entry name" value="Tscrpt_reg_Rrf2"/>
</dbReference>
<dbReference type="Proteomes" id="UP000887320">
    <property type="component" value="Unassembled WGS sequence"/>
</dbReference>
<dbReference type="PANTHER" id="PTHR33221:SF15">
    <property type="entry name" value="HTH-TYPE TRANSCRIPTIONAL REGULATOR YWGB-RELATED"/>
    <property type="match status" value="1"/>
</dbReference>
<dbReference type="Pfam" id="PF02082">
    <property type="entry name" value="Rrf2"/>
    <property type="match status" value="1"/>
</dbReference>
<reference evidence="1" key="1">
    <citation type="submission" date="2021-07" db="EMBL/GenBank/DDBJ databases">
        <authorList>
            <person name="Fernandez M."/>
            <person name="Pereira P."/>
            <person name="Torres Tejerizo G.A."/>
            <person name="Gonzalez P."/>
            <person name="Agostini E."/>
        </authorList>
    </citation>
    <scope>NUCLEOTIDE SEQUENCE</scope>
    <source>
        <strain evidence="1">SFC 500-1A</strain>
    </source>
</reference>
<dbReference type="SUPFAM" id="SSF46785">
    <property type="entry name" value="Winged helix' DNA-binding domain"/>
    <property type="match status" value="1"/>
</dbReference>
<dbReference type="InterPro" id="IPR036390">
    <property type="entry name" value="WH_DNA-bd_sf"/>
</dbReference>
<dbReference type="AlphaFoldDB" id="A0A8X8KDN5"/>
<dbReference type="EMBL" id="JAHWXT010000006">
    <property type="protein sequence ID" value="MCF0266079.1"/>
    <property type="molecule type" value="Genomic_DNA"/>
</dbReference>
<dbReference type="GO" id="GO:0003700">
    <property type="term" value="F:DNA-binding transcription factor activity"/>
    <property type="evidence" value="ECO:0007669"/>
    <property type="project" value="TreeGrafter"/>
</dbReference>
<dbReference type="GO" id="GO:0005829">
    <property type="term" value="C:cytosol"/>
    <property type="evidence" value="ECO:0007669"/>
    <property type="project" value="TreeGrafter"/>
</dbReference>
<protein>
    <submittedName>
        <fullName evidence="1">Rrf2 family transcriptional regulator</fullName>
    </submittedName>
</protein>
<organism evidence="1 2">
    <name type="scientific">Acinetobacter guillouiae</name>
    <name type="common">Acinetobacter genomosp. 11</name>
    <dbReference type="NCBI Taxonomy" id="106649"/>
    <lineage>
        <taxon>Bacteria</taxon>
        <taxon>Pseudomonadati</taxon>
        <taxon>Pseudomonadota</taxon>
        <taxon>Gammaproteobacteria</taxon>
        <taxon>Moraxellales</taxon>
        <taxon>Moraxellaceae</taxon>
        <taxon>Acinetobacter</taxon>
    </lineage>
</organism>
<sequence length="152" mass="16994">MRKDSKLSRMLHVLLHMAREKKSFTSEQISIMLDTNPVVVRRTMSGLKKAGFVHADKGPGGGWTLVQALGEISLFDIYQAVGEPTIFAIGNEQETPNCLVELVVNKALNQAMQEAQNILIQQLKSTNLSKLAQDFEYEWNLLGAETEKIIVH</sequence>
<gene>
    <name evidence="1" type="ORF">KW868_16650</name>
</gene>
<comment type="caution">
    <text evidence="1">The sequence shown here is derived from an EMBL/GenBank/DDBJ whole genome shotgun (WGS) entry which is preliminary data.</text>
</comment>
<accession>A0A8X8KDN5</accession>
<dbReference type="Gene3D" id="1.10.10.10">
    <property type="entry name" value="Winged helix-like DNA-binding domain superfamily/Winged helix DNA-binding domain"/>
    <property type="match status" value="1"/>
</dbReference>
<dbReference type="PROSITE" id="PS51197">
    <property type="entry name" value="HTH_RRF2_2"/>
    <property type="match status" value="1"/>
</dbReference>
<dbReference type="PANTHER" id="PTHR33221">
    <property type="entry name" value="WINGED HELIX-TURN-HELIX TRANSCRIPTIONAL REGULATOR, RRF2 FAMILY"/>
    <property type="match status" value="1"/>
</dbReference>